<dbReference type="PROSITE" id="PS00181">
    <property type="entry name" value="GLNA_ATP"/>
    <property type="match status" value="1"/>
</dbReference>
<dbReference type="GO" id="GO:0005524">
    <property type="term" value="F:ATP binding"/>
    <property type="evidence" value="ECO:0007669"/>
    <property type="project" value="UniProtKB-KW"/>
</dbReference>
<evidence type="ECO:0000256" key="12">
    <source>
        <dbReference type="SAM" id="MobiDB-lite"/>
    </source>
</evidence>
<dbReference type="Proteomes" id="UP000078561">
    <property type="component" value="Unassembled WGS sequence"/>
</dbReference>
<keyword evidence="8" id="KW-0067">ATP-binding</keyword>
<keyword evidence="5" id="KW-0963">Cytoplasm</keyword>
<reference evidence="14" key="1">
    <citation type="submission" date="2016-04" db="EMBL/GenBank/DDBJ databases">
        <authorList>
            <person name="Evans L.H."/>
            <person name="Alamgir A."/>
            <person name="Owens N."/>
            <person name="Weber N.D."/>
            <person name="Virtaneva K."/>
            <person name="Barbian K."/>
            <person name="Babar A."/>
            <person name="Rosenke K."/>
        </authorList>
    </citation>
    <scope>NUCLEOTIDE SEQUENCE [LARGE SCALE GENOMIC DNA]</scope>
    <source>
        <strain evidence="14">CBS 101.48</strain>
    </source>
</reference>
<evidence type="ECO:0000313" key="14">
    <source>
        <dbReference type="EMBL" id="SAL99911.1"/>
    </source>
</evidence>
<dbReference type="InterPro" id="IPR027303">
    <property type="entry name" value="Gln_synth_gly_rich_site"/>
</dbReference>
<dbReference type="Gene3D" id="3.30.590.10">
    <property type="entry name" value="Glutamine synthetase/guanido kinase, catalytic domain"/>
    <property type="match status" value="1"/>
</dbReference>
<evidence type="ECO:0000256" key="11">
    <source>
        <dbReference type="RuleBase" id="RU000384"/>
    </source>
</evidence>
<name>A0A168N6E4_ABSGL</name>
<evidence type="ECO:0000256" key="10">
    <source>
        <dbReference type="PROSITE-ProRule" id="PRU01331"/>
    </source>
</evidence>
<dbReference type="EMBL" id="LT553041">
    <property type="protein sequence ID" value="SAL99911.1"/>
    <property type="molecule type" value="Genomic_DNA"/>
</dbReference>
<dbReference type="GO" id="GO:0004356">
    <property type="term" value="F:glutamine synthetase activity"/>
    <property type="evidence" value="ECO:0007669"/>
    <property type="project" value="UniProtKB-EC"/>
</dbReference>
<keyword evidence="7" id="KW-0547">Nucleotide-binding</keyword>
<evidence type="ECO:0000256" key="3">
    <source>
        <dbReference type="ARBA" id="ARBA00012937"/>
    </source>
</evidence>
<dbReference type="InterPro" id="IPR014746">
    <property type="entry name" value="Gln_synth/guanido_kin_cat_dom"/>
</dbReference>
<dbReference type="STRING" id="4829.A0A168N6E4"/>
<dbReference type="Pfam" id="PF00120">
    <property type="entry name" value="Gln-synt_C"/>
    <property type="match status" value="1"/>
</dbReference>
<evidence type="ECO:0000256" key="7">
    <source>
        <dbReference type="ARBA" id="ARBA00022741"/>
    </source>
</evidence>
<dbReference type="InterPro" id="IPR050292">
    <property type="entry name" value="Glutamine_Synthetase"/>
</dbReference>
<sequence>MAIPSNPSLSAKYMQLDSGTGIQVEYLWIDSDNDIRSRARTLMATEISVDTIPEWHCKGSGGDDLLLHPVALFDDPFRPPYGKLVLCDTYLPDGTPHPTNHRYHCQRTMSAYATHRPLFGIEQEYMVIDPELEKPLGWHRFPDPQHYCGVGTIIGRDIIEAHYRACLYAGIQLAGANVEVAPGQFEFQVGPCDGLAVSDQLWVARFILDRVAEDFALAITLHPKPMHEWNGAGAHTNYSTSAMRSSDNGLAAIEDAIERMSLRHAEHIAVYGEDNDLRLTGRYETGYIGAFSYGVGNRGASIRIPHHVAKQGRGYMEDRRPVGRNQGVSEATLGVF</sequence>
<evidence type="ECO:0000256" key="2">
    <source>
        <dbReference type="ARBA" id="ARBA00009897"/>
    </source>
</evidence>
<keyword evidence="15" id="KW-1185">Reference proteome</keyword>
<comment type="similarity">
    <text evidence="2 10 11">Belongs to the glutamine synthetase family.</text>
</comment>
<organism evidence="14">
    <name type="scientific">Absidia glauca</name>
    <name type="common">Pin mould</name>
    <dbReference type="NCBI Taxonomy" id="4829"/>
    <lineage>
        <taxon>Eukaryota</taxon>
        <taxon>Fungi</taxon>
        <taxon>Fungi incertae sedis</taxon>
        <taxon>Mucoromycota</taxon>
        <taxon>Mucoromycotina</taxon>
        <taxon>Mucoromycetes</taxon>
        <taxon>Mucorales</taxon>
        <taxon>Cunninghamellaceae</taxon>
        <taxon>Absidia</taxon>
    </lineage>
</organism>
<dbReference type="InterPro" id="IPR008146">
    <property type="entry name" value="Gln_synth_cat_dom"/>
</dbReference>
<dbReference type="InterPro" id="IPR036651">
    <property type="entry name" value="Gln_synt_N_sf"/>
</dbReference>
<feature type="domain" description="GS catalytic" evidence="13">
    <location>
        <begin position="101"/>
        <end position="336"/>
    </location>
</feature>
<gene>
    <name evidence="14" type="primary">ABSGL_05567.1 scaffold 7186</name>
</gene>
<dbReference type="SMART" id="SM01230">
    <property type="entry name" value="Gln-synt_C"/>
    <property type="match status" value="1"/>
</dbReference>
<dbReference type="SUPFAM" id="SSF54368">
    <property type="entry name" value="Glutamine synthetase, N-terminal domain"/>
    <property type="match status" value="1"/>
</dbReference>
<dbReference type="OMA" id="CQMKLTK"/>
<keyword evidence="6" id="KW-0436">Ligase</keyword>
<evidence type="ECO:0000256" key="1">
    <source>
        <dbReference type="ARBA" id="ARBA00004496"/>
    </source>
</evidence>
<evidence type="ECO:0000259" key="13">
    <source>
        <dbReference type="PROSITE" id="PS51987"/>
    </source>
</evidence>
<accession>A0A168N6E4</accession>
<dbReference type="PANTHER" id="PTHR20852">
    <property type="entry name" value="GLUTAMINE SYNTHETASE"/>
    <property type="match status" value="1"/>
</dbReference>
<evidence type="ECO:0000256" key="8">
    <source>
        <dbReference type="ARBA" id="ARBA00022840"/>
    </source>
</evidence>
<dbReference type="Gene3D" id="3.10.20.70">
    <property type="entry name" value="Glutamine synthetase, N-terminal domain"/>
    <property type="match status" value="1"/>
</dbReference>
<evidence type="ECO:0000313" key="15">
    <source>
        <dbReference type="Proteomes" id="UP000078561"/>
    </source>
</evidence>
<evidence type="ECO:0000256" key="5">
    <source>
        <dbReference type="ARBA" id="ARBA00022490"/>
    </source>
</evidence>
<dbReference type="PANTHER" id="PTHR20852:SF57">
    <property type="entry name" value="GLUTAMINE SYNTHETASE 2 CYTOPLASMIC"/>
    <property type="match status" value="1"/>
</dbReference>
<dbReference type="InParanoid" id="A0A168N6E4"/>
<comment type="subcellular location">
    <subcellularLocation>
        <location evidence="1">Cytoplasm</location>
    </subcellularLocation>
</comment>
<dbReference type="FunFam" id="3.30.590.10:FF:000011">
    <property type="entry name" value="Glutamine synthetase"/>
    <property type="match status" value="1"/>
</dbReference>
<evidence type="ECO:0000256" key="4">
    <source>
        <dbReference type="ARBA" id="ARBA00021364"/>
    </source>
</evidence>
<feature type="region of interest" description="Disordered" evidence="12">
    <location>
        <begin position="317"/>
        <end position="336"/>
    </location>
</feature>
<evidence type="ECO:0000256" key="6">
    <source>
        <dbReference type="ARBA" id="ARBA00022598"/>
    </source>
</evidence>
<dbReference type="AlphaFoldDB" id="A0A168N6E4"/>
<protein>
    <recommendedName>
        <fullName evidence="4">Glutamine synthetase</fullName>
        <ecNumber evidence="3">6.3.1.2</ecNumber>
    </recommendedName>
    <alternativeName>
        <fullName evidence="9">Glutamate--ammonia ligase</fullName>
    </alternativeName>
</protein>
<proteinExistence type="inferred from homology"/>
<evidence type="ECO:0000256" key="9">
    <source>
        <dbReference type="ARBA" id="ARBA00030668"/>
    </source>
</evidence>
<dbReference type="GO" id="GO:0005737">
    <property type="term" value="C:cytoplasm"/>
    <property type="evidence" value="ECO:0007669"/>
    <property type="project" value="UniProtKB-SubCell"/>
</dbReference>
<dbReference type="PROSITE" id="PS51987">
    <property type="entry name" value="GS_CATALYTIC"/>
    <property type="match status" value="1"/>
</dbReference>
<dbReference type="SUPFAM" id="SSF55931">
    <property type="entry name" value="Glutamine synthetase/guanido kinase"/>
    <property type="match status" value="1"/>
</dbReference>
<dbReference type="OrthoDB" id="1936100at2759"/>
<dbReference type="GO" id="GO:0006542">
    <property type="term" value="P:glutamine biosynthetic process"/>
    <property type="evidence" value="ECO:0007669"/>
    <property type="project" value="InterPro"/>
</dbReference>
<dbReference type="EC" id="6.3.1.2" evidence="3"/>